<reference evidence="2 3" key="1">
    <citation type="submission" date="2019-11" db="EMBL/GenBank/DDBJ databases">
        <title>Novel species isolated from a subtropical stream in China.</title>
        <authorList>
            <person name="Lu H."/>
        </authorList>
    </citation>
    <scope>NUCLEOTIDE SEQUENCE [LARGE SCALE GENOMIC DNA]</scope>
    <source>
        <strain evidence="2 3">FT26W</strain>
    </source>
</reference>
<keyword evidence="3" id="KW-1185">Reference proteome</keyword>
<dbReference type="RefSeq" id="WP_154356821.1">
    <property type="nucleotide sequence ID" value="NZ_WKJL01000003.1"/>
</dbReference>
<protein>
    <submittedName>
        <fullName evidence="2">TIGR02594 family protein</fullName>
    </submittedName>
</protein>
<gene>
    <name evidence="2" type="ORF">GJ698_06595</name>
</gene>
<dbReference type="AlphaFoldDB" id="A0A844D553"/>
<dbReference type="EMBL" id="WKJL01000003">
    <property type="protein sequence ID" value="MRW83762.1"/>
    <property type="molecule type" value="Genomic_DNA"/>
</dbReference>
<dbReference type="NCBIfam" id="TIGR02594">
    <property type="entry name" value="TIGR02594 family protein"/>
    <property type="match status" value="1"/>
</dbReference>
<dbReference type="InterPro" id="IPR013423">
    <property type="entry name" value="CHP02594"/>
</dbReference>
<evidence type="ECO:0000259" key="1">
    <source>
        <dbReference type="Pfam" id="PF05257"/>
    </source>
</evidence>
<comment type="caution">
    <text evidence="2">The sequence shown here is derived from an EMBL/GenBank/DDBJ whole genome shotgun (WGS) entry which is preliminary data.</text>
</comment>
<dbReference type="SUPFAM" id="SSF54001">
    <property type="entry name" value="Cysteine proteinases"/>
    <property type="match status" value="1"/>
</dbReference>
<dbReference type="Proteomes" id="UP000439986">
    <property type="component" value="Unassembled WGS sequence"/>
</dbReference>
<accession>A0A844D553</accession>
<sequence length="145" mass="15861">MGTNVHPWIAVAEKEIGVREFPGDADNPRIVAYHSATSYGSTDDETPWCSAFINWCLKEVGIEGTRNAAARSWLHWGKSISTPELGAITVLWRGSPGGWQGHVGLYMGEHDSNPNYIMLLGGNQGDSVCLAAYEKKRVLGFRVPT</sequence>
<dbReference type="Pfam" id="PF05257">
    <property type="entry name" value="CHAP"/>
    <property type="match status" value="1"/>
</dbReference>
<evidence type="ECO:0000313" key="2">
    <source>
        <dbReference type="EMBL" id="MRW83762.1"/>
    </source>
</evidence>
<evidence type="ECO:0000313" key="3">
    <source>
        <dbReference type="Proteomes" id="UP000439986"/>
    </source>
</evidence>
<dbReference type="InterPro" id="IPR038765">
    <property type="entry name" value="Papain-like_cys_pep_sf"/>
</dbReference>
<name>A0A844D553_9BURK</name>
<feature type="domain" description="Peptidase C51" evidence="1">
    <location>
        <begin position="43"/>
        <end position="109"/>
    </location>
</feature>
<dbReference type="Gene3D" id="3.90.1720.10">
    <property type="entry name" value="endopeptidase domain like (from Nostoc punctiforme)"/>
    <property type="match status" value="1"/>
</dbReference>
<dbReference type="InterPro" id="IPR007921">
    <property type="entry name" value="CHAP_dom"/>
</dbReference>
<proteinExistence type="predicted"/>
<organism evidence="2 3">
    <name type="scientific">Duganella aquatilis</name>
    <dbReference type="NCBI Taxonomy" id="2666082"/>
    <lineage>
        <taxon>Bacteria</taxon>
        <taxon>Pseudomonadati</taxon>
        <taxon>Pseudomonadota</taxon>
        <taxon>Betaproteobacteria</taxon>
        <taxon>Burkholderiales</taxon>
        <taxon>Oxalobacteraceae</taxon>
        <taxon>Telluria group</taxon>
        <taxon>Duganella</taxon>
    </lineage>
</organism>